<feature type="compositionally biased region" description="Low complexity" evidence="1">
    <location>
        <begin position="32"/>
        <end position="41"/>
    </location>
</feature>
<accession>A0A8T0Q1R5</accession>
<protein>
    <submittedName>
        <fullName evidence="2">Uncharacterized protein</fullName>
    </submittedName>
</protein>
<gene>
    <name evidence="2" type="ORF">PVAP13_7NG184651</name>
</gene>
<evidence type="ECO:0000256" key="1">
    <source>
        <dbReference type="SAM" id="MobiDB-lite"/>
    </source>
</evidence>
<comment type="caution">
    <text evidence="2">The sequence shown here is derived from an EMBL/GenBank/DDBJ whole genome shotgun (WGS) entry which is preliminary data.</text>
</comment>
<feature type="compositionally biased region" description="Basic and acidic residues" evidence="1">
    <location>
        <begin position="356"/>
        <end position="371"/>
    </location>
</feature>
<feature type="region of interest" description="Disordered" evidence="1">
    <location>
        <begin position="148"/>
        <end position="193"/>
    </location>
</feature>
<feature type="compositionally biased region" description="Basic and acidic residues" evidence="1">
    <location>
        <begin position="306"/>
        <end position="315"/>
    </location>
</feature>
<feature type="compositionally biased region" description="Polar residues" evidence="1">
    <location>
        <begin position="84"/>
        <end position="93"/>
    </location>
</feature>
<proteinExistence type="predicted"/>
<name>A0A8T0Q1R5_PANVG</name>
<dbReference type="Proteomes" id="UP000823388">
    <property type="component" value="Chromosome 7N"/>
</dbReference>
<sequence length="387" mass="41366">MRSILPSRRIVMQICSSSLLQRKSRAPPRSLPRPLRLSSPRRSPPPSLPPSPAPLLPPSSLFPHRPPLPLQIWSMAGSTVARSALSRRSSTPSIAGALPTRLPPSPAAALGGRRGARAGELCAAVQEQTTPRSRGGWVRGRALRACSAALGGRGPRRRGPRASSDGGSRRPRGVRADEITLLPTAPAATPDPAPLRPPILLAAARAPSLPQHRCSTTADAAHARVASPPTARRRCSPSCTPACCLAAVGSQDRNGSSNRHLLDAQRAALPRPAGVRQICCASPSVIWEERDLQAKESRRRPPAAGKESRRLLVREQGERPVDGFSVWERIRQQVAGFGRDGGRQPPAAEQQGLYSSKREGKEWEGEEKENSGGRYIGPVAPAGPERQ</sequence>
<dbReference type="EMBL" id="CM029050">
    <property type="protein sequence ID" value="KAG2566569.1"/>
    <property type="molecule type" value="Genomic_DNA"/>
</dbReference>
<dbReference type="AlphaFoldDB" id="A0A8T0Q1R5"/>
<feature type="region of interest" description="Disordered" evidence="1">
    <location>
        <begin position="84"/>
        <end position="113"/>
    </location>
</feature>
<organism evidence="2 3">
    <name type="scientific">Panicum virgatum</name>
    <name type="common">Blackwell switchgrass</name>
    <dbReference type="NCBI Taxonomy" id="38727"/>
    <lineage>
        <taxon>Eukaryota</taxon>
        <taxon>Viridiplantae</taxon>
        <taxon>Streptophyta</taxon>
        <taxon>Embryophyta</taxon>
        <taxon>Tracheophyta</taxon>
        <taxon>Spermatophyta</taxon>
        <taxon>Magnoliopsida</taxon>
        <taxon>Liliopsida</taxon>
        <taxon>Poales</taxon>
        <taxon>Poaceae</taxon>
        <taxon>PACMAD clade</taxon>
        <taxon>Panicoideae</taxon>
        <taxon>Panicodae</taxon>
        <taxon>Paniceae</taxon>
        <taxon>Panicinae</taxon>
        <taxon>Panicum</taxon>
        <taxon>Panicum sect. Hiantes</taxon>
    </lineage>
</organism>
<evidence type="ECO:0000313" key="2">
    <source>
        <dbReference type="EMBL" id="KAG2566569.1"/>
    </source>
</evidence>
<reference evidence="2" key="1">
    <citation type="submission" date="2020-05" db="EMBL/GenBank/DDBJ databases">
        <title>WGS assembly of Panicum virgatum.</title>
        <authorList>
            <person name="Lovell J.T."/>
            <person name="Jenkins J."/>
            <person name="Shu S."/>
            <person name="Juenger T.E."/>
            <person name="Schmutz J."/>
        </authorList>
    </citation>
    <scope>NUCLEOTIDE SEQUENCE</scope>
    <source>
        <strain evidence="2">AP13</strain>
    </source>
</reference>
<feature type="region of interest" description="Disordered" evidence="1">
    <location>
        <begin position="336"/>
        <end position="387"/>
    </location>
</feature>
<keyword evidence="3" id="KW-1185">Reference proteome</keyword>
<feature type="region of interest" description="Disordered" evidence="1">
    <location>
        <begin position="18"/>
        <end position="60"/>
    </location>
</feature>
<evidence type="ECO:0000313" key="3">
    <source>
        <dbReference type="Proteomes" id="UP000823388"/>
    </source>
</evidence>
<feature type="compositionally biased region" description="Pro residues" evidence="1">
    <location>
        <begin position="42"/>
        <end position="57"/>
    </location>
</feature>
<feature type="region of interest" description="Disordered" evidence="1">
    <location>
        <begin position="291"/>
        <end position="315"/>
    </location>
</feature>